<proteinExistence type="inferred from homology"/>
<dbReference type="GO" id="GO:0003677">
    <property type="term" value="F:DNA binding"/>
    <property type="evidence" value="ECO:0007669"/>
    <property type="project" value="UniProtKB-UniRule"/>
</dbReference>
<evidence type="ECO:0000256" key="3">
    <source>
        <dbReference type="ARBA" id="ARBA00023125"/>
    </source>
</evidence>
<dbReference type="InterPro" id="IPR010998">
    <property type="entry name" value="Integrase_recombinase_N"/>
</dbReference>
<dbReference type="InterPro" id="IPR002104">
    <property type="entry name" value="Integrase_catalytic"/>
</dbReference>
<dbReference type="RefSeq" id="WP_179490873.1">
    <property type="nucleotide sequence ID" value="NZ_JACCCW010000002.1"/>
</dbReference>
<keyword evidence="3 5" id="KW-0238">DNA-binding</keyword>
<organism evidence="8 9">
    <name type="scientific">Granulicella arctica</name>
    <dbReference type="NCBI Taxonomy" id="940613"/>
    <lineage>
        <taxon>Bacteria</taxon>
        <taxon>Pseudomonadati</taxon>
        <taxon>Acidobacteriota</taxon>
        <taxon>Terriglobia</taxon>
        <taxon>Terriglobales</taxon>
        <taxon>Acidobacteriaceae</taxon>
        <taxon>Granulicella</taxon>
    </lineage>
</organism>
<dbReference type="InterPro" id="IPR011010">
    <property type="entry name" value="DNA_brk_join_enz"/>
</dbReference>
<evidence type="ECO:0000313" key="8">
    <source>
        <dbReference type="EMBL" id="NYF79903.1"/>
    </source>
</evidence>
<dbReference type="CDD" id="cd00796">
    <property type="entry name" value="INT_Rci_Hp1_C"/>
    <property type="match status" value="1"/>
</dbReference>
<keyword evidence="9" id="KW-1185">Reference proteome</keyword>
<gene>
    <name evidence="8" type="ORF">HDF17_002223</name>
</gene>
<dbReference type="Proteomes" id="UP000589520">
    <property type="component" value="Unassembled WGS sequence"/>
</dbReference>
<dbReference type="EMBL" id="JACCCW010000002">
    <property type="protein sequence ID" value="NYF79903.1"/>
    <property type="molecule type" value="Genomic_DNA"/>
</dbReference>
<protein>
    <submittedName>
        <fullName evidence="8">Integrase</fullName>
    </submittedName>
</protein>
<dbReference type="InterPro" id="IPR044068">
    <property type="entry name" value="CB"/>
</dbReference>
<dbReference type="Pfam" id="PF00589">
    <property type="entry name" value="Phage_integrase"/>
    <property type="match status" value="1"/>
</dbReference>
<dbReference type="SUPFAM" id="SSF56349">
    <property type="entry name" value="DNA breaking-rejoining enzymes"/>
    <property type="match status" value="1"/>
</dbReference>
<accession>A0A7Y9TTF1</accession>
<keyword evidence="4" id="KW-0233">DNA recombination</keyword>
<evidence type="ECO:0000256" key="2">
    <source>
        <dbReference type="ARBA" id="ARBA00022908"/>
    </source>
</evidence>
<evidence type="ECO:0000259" key="6">
    <source>
        <dbReference type="PROSITE" id="PS51898"/>
    </source>
</evidence>
<evidence type="ECO:0000259" key="7">
    <source>
        <dbReference type="PROSITE" id="PS51900"/>
    </source>
</evidence>
<evidence type="ECO:0000256" key="1">
    <source>
        <dbReference type="ARBA" id="ARBA00008857"/>
    </source>
</evidence>
<dbReference type="GO" id="GO:0006310">
    <property type="term" value="P:DNA recombination"/>
    <property type="evidence" value="ECO:0007669"/>
    <property type="project" value="UniProtKB-KW"/>
</dbReference>
<sequence length="391" mass="44448">MARRPKEVRGIKFRPDRGTWEAQYKADGSRVRKNFLDHESAVVWLETAKGLRHKEGVASLPSSAAEPLLTLAEKKELKEHRANSLLIGELCDQYLAHLQNPNNPERPKDQVNPPQRLGAIKDAFGDRSAVSLEPHEIKDWLISLGLAAATLNRYKSTLSAVYTYAKERKLVESNPCRDVSHFAVTLGHPRWMSDAEEDKLRAVLESWIAETPEDYEMTRLELREHPNEITVGSQTGMRKGNQYALTWADVNFKLRLITLPDTKTGVPHTVPMTDDVYEALKDQQNIQARMQELRGNRETKRMKLDGRVFTIRENREWFEKAKRETGITGLGWHQLSRHTAGSRLAANNANQRVIQEVLGHKTIAMSARYTHLSKAHVSSEMNAALSRTHKA</sequence>
<comment type="similarity">
    <text evidence="1">Belongs to the 'phage' integrase family.</text>
</comment>
<feature type="domain" description="Tyr recombinase" evidence="6">
    <location>
        <begin position="187"/>
        <end position="382"/>
    </location>
</feature>
<dbReference type="InterPro" id="IPR013762">
    <property type="entry name" value="Integrase-like_cat_sf"/>
</dbReference>
<keyword evidence="2" id="KW-0229">DNA integration</keyword>
<name>A0A7Y9TTF1_9BACT</name>
<reference evidence="8 9" key="1">
    <citation type="submission" date="2020-07" db="EMBL/GenBank/DDBJ databases">
        <title>Genomic Encyclopedia of Type Strains, Phase IV (KMG-V): Genome sequencing to study the core and pangenomes of soil and plant-associated prokaryotes.</title>
        <authorList>
            <person name="Whitman W."/>
        </authorList>
    </citation>
    <scope>NUCLEOTIDE SEQUENCE [LARGE SCALE GENOMIC DNA]</scope>
    <source>
        <strain evidence="8 9">X4EP2</strain>
    </source>
</reference>
<dbReference type="PROSITE" id="PS51898">
    <property type="entry name" value="TYR_RECOMBINASE"/>
    <property type="match status" value="1"/>
</dbReference>
<dbReference type="GO" id="GO:0015074">
    <property type="term" value="P:DNA integration"/>
    <property type="evidence" value="ECO:0007669"/>
    <property type="project" value="UniProtKB-KW"/>
</dbReference>
<evidence type="ECO:0000256" key="5">
    <source>
        <dbReference type="PROSITE-ProRule" id="PRU01248"/>
    </source>
</evidence>
<dbReference type="PANTHER" id="PTHR30349:SF64">
    <property type="entry name" value="PROPHAGE INTEGRASE INTD-RELATED"/>
    <property type="match status" value="1"/>
</dbReference>
<comment type="caution">
    <text evidence="8">The sequence shown here is derived from an EMBL/GenBank/DDBJ whole genome shotgun (WGS) entry which is preliminary data.</text>
</comment>
<dbReference type="Gene3D" id="1.10.443.10">
    <property type="entry name" value="Intergrase catalytic core"/>
    <property type="match status" value="1"/>
</dbReference>
<dbReference type="InterPro" id="IPR050090">
    <property type="entry name" value="Tyrosine_recombinase_XerCD"/>
</dbReference>
<dbReference type="PROSITE" id="PS51900">
    <property type="entry name" value="CB"/>
    <property type="match status" value="1"/>
</dbReference>
<dbReference type="Gene3D" id="1.10.150.130">
    <property type="match status" value="1"/>
</dbReference>
<feature type="domain" description="Core-binding (CB)" evidence="7">
    <location>
        <begin position="85"/>
        <end position="166"/>
    </location>
</feature>
<evidence type="ECO:0000256" key="4">
    <source>
        <dbReference type="ARBA" id="ARBA00023172"/>
    </source>
</evidence>
<dbReference type="AlphaFoldDB" id="A0A7Y9TTF1"/>
<dbReference type="PANTHER" id="PTHR30349">
    <property type="entry name" value="PHAGE INTEGRASE-RELATED"/>
    <property type="match status" value="1"/>
</dbReference>
<evidence type="ECO:0000313" key="9">
    <source>
        <dbReference type="Proteomes" id="UP000589520"/>
    </source>
</evidence>